<comment type="caution">
    <text evidence="1">The sequence shown here is derived from an EMBL/GenBank/DDBJ whole genome shotgun (WGS) entry which is preliminary data.</text>
</comment>
<dbReference type="AlphaFoldDB" id="X1JHV0"/>
<gene>
    <name evidence="1" type="ORF">S03H2_71782</name>
</gene>
<evidence type="ECO:0000313" key="1">
    <source>
        <dbReference type="EMBL" id="GAH94286.1"/>
    </source>
</evidence>
<name>X1JHV0_9ZZZZ</name>
<proteinExistence type="predicted"/>
<feature type="non-terminal residue" evidence="1">
    <location>
        <position position="1"/>
    </location>
</feature>
<protein>
    <submittedName>
        <fullName evidence="1">Uncharacterized protein</fullName>
    </submittedName>
</protein>
<dbReference type="EMBL" id="BARU01048207">
    <property type="protein sequence ID" value="GAH94286.1"/>
    <property type="molecule type" value="Genomic_DNA"/>
</dbReference>
<accession>X1JHV0</accession>
<sequence>SVEEGKKIIKKMTNTDRKYFEEIENFVDIFKEINPTVIVIEDISKKKEKITFLKRKND</sequence>
<reference evidence="1" key="1">
    <citation type="journal article" date="2014" name="Front. Microbiol.">
        <title>High frequency of phylogenetically diverse reductive dehalogenase-homologous genes in deep subseafloor sedimentary metagenomes.</title>
        <authorList>
            <person name="Kawai M."/>
            <person name="Futagami T."/>
            <person name="Toyoda A."/>
            <person name="Takaki Y."/>
            <person name="Nishi S."/>
            <person name="Hori S."/>
            <person name="Arai W."/>
            <person name="Tsubouchi T."/>
            <person name="Morono Y."/>
            <person name="Uchiyama I."/>
            <person name="Ito T."/>
            <person name="Fujiyama A."/>
            <person name="Inagaki F."/>
            <person name="Takami H."/>
        </authorList>
    </citation>
    <scope>NUCLEOTIDE SEQUENCE</scope>
    <source>
        <strain evidence="1">Expedition CK06-06</strain>
    </source>
</reference>
<organism evidence="1">
    <name type="scientific">marine sediment metagenome</name>
    <dbReference type="NCBI Taxonomy" id="412755"/>
    <lineage>
        <taxon>unclassified sequences</taxon>
        <taxon>metagenomes</taxon>
        <taxon>ecological metagenomes</taxon>
    </lineage>
</organism>